<dbReference type="EMBL" id="BRXW01000580">
    <property type="protein sequence ID" value="GMH67799.1"/>
    <property type="molecule type" value="Genomic_DNA"/>
</dbReference>
<evidence type="ECO:0000313" key="3">
    <source>
        <dbReference type="Proteomes" id="UP001165122"/>
    </source>
</evidence>
<dbReference type="AlphaFoldDB" id="A0A9W7A940"/>
<proteinExistence type="predicted"/>
<keyword evidence="3" id="KW-1185">Reference proteome</keyword>
<comment type="caution">
    <text evidence="2">The sequence shown here is derived from an EMBL/GenBank/DDBJ whole genome shotgun (WGS) entry which is preliminary data.</text>
</comment>
<organism evidence="2 3">
    <name type="scientific">Triparma laevis f. longispina</name>
    <dbReference type="NCBI Taxonomy" id="1714387"/>
    <lineage>
        <taxon>Eukaryota</taxon>
        <taxon>Sar</taxon>
        <taxon>Stramenopiles</taxon>
        <taxon>Ochrophyta</taxon>
        <taxon>Bolidophyceae</taxon>
        <taxon>Parmales</taxon>
        <taxon>Triparmaceae</taxon>
        <taxon>Triparma</taxon>
    </lineage>
</organism>
<protein>
    <submittedName>
        <fullName evidence="2">Uncharacterized protein</fullName>
    </submittedName>
</protein>
<gene>
    <name evidence="2" type="ORF">TrLO_g14705</name>
</gene>
<sequence length="90" mass="9879">MSKSVVYESNEGDNTPKRAGSALESTRGFMYTPEFNRHFAEFVPGDTLMNLRLETMCWNAAADALIDKGVKSGEIIVHDGKCISFGTSKT</sequence>
<reference evidence="3" key="1">
    <citation type="journal article" date="2023" name="Commun. Biol.">
        <title>Genome analysis of Parmales, the sister group of diatoms, reveals the evolutionary specialization of diatoms from phago-mixotrophs to photoautotrophs.</title>
        <authorList>
            <person name="Ban H."/>
            <person name="Sato S."/>
            <person name="Yoshikawa S."/>
            <person name="Yamada K."/>
            <person name="Nakamura Y."/>
            <person name="Ichinomiya M."/>
            <person name="Sato N."/>
            <person name="Blanc-Mathieu R."/>
            <person name="Endo H."/>
            <person name="Kuwata A."/>
            <person name="Ogata H."/>
        </authorList>
    </citation>
    <scope>NUCLEOTIDE SEQUENCE [LARGE SCALE GENOMIC DNA]</scope>
    <source>
        <strain evidence="3">NIES 3700</strain>
    </source>
</reference>
<feature type="region of interest" description="Disordered" evidence="1">
    <location>
        <begin position="1"/>
        <end position="23"/>
    </location>
</feature>
<evidence type="ECO:0000256" key="1">
    <source>
        <dbReference type="SAM" id="MobiDB-lite"/>
    </source>
</evidence>
<evidence type="ECO:0000313" key="2">
    <source>
        <dbReference type="EMBL" id="GMH67799.1"/>
    </source>
</evidence>
<name>A0A9W7A940_9STRA</name>
<dbReference type="Proteomes" id="UP001165122">
    <property type="component" value="Unassembled WGS sequence"/>
</dbReference>
<accession>A0A9W7A940</accession>